<evidence type="ECO:0000256" key="1">
    <source>
        <dbReference type="SAM" id="SignalP"/>
    </source>
</evidence>
<proteinExistence type="predicted"/>
<evidence type="ECO:0000313" key="3">
    <source>
        <dbReference type="Proteomes" id="UP000007718"/>
    </source>
</evidence>
<dbReference type="Proteomes" id="UP000007718">
    <property type="component" value="Chromosome"/>
</dbReference>
<accession>F0RMM8</accession>
<sequence>MKSIKLLVLLVPVMLAGCSVLGSGQAPYSPLEARYSGSYEGILKGLTGESAARLVLDVSEKDGSAAGVLTNLRSNKSYTFSGEFIPVGEGGSLSARLFEKGNRHAANLTANLGLSGGAAQVQGQVRTVLLGQELMNFDLTLRRVAQPVPQGQAAVSADPLSVPLRP</sequence>
<keyword evidence="1" id="KW-0732">Signal</keyword>
<dbReference type="STRING" id="693977.Deipr_0922"/>
<dbReference type="PROSITE" id="PS51257">
    <property type="entry name" value="PROKAR_LIPOPROTEIN"/>
    <property type="match status" value="1"/>
</dbReference>
<evidence type="ECO:0000313" key="2">
    <source>
        <dbReference type="EMBL" id="ADY26078.1"/>
    </source>
</evidence>
<feature type="signal peptide" evidence="1">
    <location>
        <begin position="1"/>
        <end position="22"/>
    </location>
</feature>
<organism evidence="2 3">
    <name type="scientific">Deinococcus proteolyticus (strain ATCC 35074 / DSM 20540 / JCM 6276 / NBRC 101906 / NCIMB 13154 / VKM Ac-1939 / CCM 2703 / MRP)</name>
    <dbReference type="NCBI Taxonomy" id="693977"/>
    <lineage>
        <taxon>Bacteria</taxon>
        <taxon>Thermotogati</taxon>
        <taxon>Deinococcota</taxon>
        <taxon>Deinococci</taxon>
        <taxon>Deinococcales</taxon>
        <taxon>Deinococcaceae</taxon>
        <taxon>Deinococcus</taxon>
    </lineage>
</organism>
<keyword evidence="3" id="KW-1185">Reference proteome</keyword>
<reference evidence="2 3" key="2">
    <citation type="journal article" date="2012" name="Stand. Genomic Sci.">
        <title>Complete genome sequence of the orange-red pigmented, radioresistant Deinococcus proteolyticus type strain (MRP(T)).</title>
        <authorList>
            <person name="Copeland A."/>
            <person name="Zeytun A."/>
            <person name="Yassawong M."/>
            <person name="Nolan M."/>
            <person name="Lucas S."/>
            <person name="Hammon N."/>
            <person name="Deshpande S."/>
            <person name="Cheng J.F."/>
            <person name="Han C."/>
            <person name="Tapia R."/>
            <person name="Goodwin L.A."/>
            <person name="Pitluck S."/>
            <person name="Mavromatis K."/>
            <person name="Liolios K."/>
            <person name="Pagani I."/>
            <person name="Ivanova N."/>
            <person name="Mikhailova N."/>
            <person name="Pati A."/>
            <person name="Chen A."/>
            <person name="Palaniappan K."/>
            <person name="Land M."/>
            <person name="Hauser L."/>
            <person name="Jeffries C.D."/>
            <person name="Brambilla E.M."/>
            <person name="Rohde M."/>
            <person name="Sikorski J."/>
            <person name="Pukall R."/>
            <person name="Goker M."/>
            <person name="Detter J.C."/>
            <person name="Woyke T."/>
            <person name="Bristow J."/>
            <person name="Eisen J.A."/>
            <person name="Markowitz V."/>
            <person name="Hugenholtz P."/>
            <person name="Kyrpides N.C."/>
            <person name="Klenk H.P."/>
            <person name="Lapidus A."/>
        </authorList>
    </citation>
    <scope>NUCLEOTIDE SEQUENCE [LARGE SCALE GENOMIC DNA]</scope>
    <source>
        <strain evidence="3">ATCC 35074 / DSM 20540 / JCM 6276 / NBRC 101906 / NCIMB 13154 / VKM Ac-1939 / CCM 2703 / MRP</strain>
    </source>
</reference>
<protein>
    <recommendedName>
        <fullName evidence="4">Lipoprotein</fullName>
    </recommendedName>
</protein>
<name>F0RMM8_DEIPM</name>
<dbReference type="HOGENOM" id="CLU_139039_0_0_0"/>
<reference evidence="3" key="1">
    <citation type="submission" date="2011-02" db="EMBL/GenBank/DDBJ databases">
        <title>The complete sequence of chromosome of Deinococcus proteolyticus DSM 20540.</title>
        <authorList>
            <consortium name="US DOE Joint Genome Institute (JGI-PGF)"/>
            <person name="Lucas S."/>
            <person name="Copeland A."/>
            <person name="Lapidus A."/>
            <person name="Bruce D."/>
            <person name="Goodwin L."/>
            <person name="Pitluck S."/>
            <person name="Kyrpides N."/>
            <person name="Mavromatis K."/>
            <person name="Pagani I."/>
            <person name="Ivanova N."/>
            <person name="Ovchinnikova G."/>
            <person name="Zeytun A."/>
            <person name="Detter J.C."/>
            <person name="Han C."/>
            <person name="Land M."/>
            <person name="Hauser L."/>
            <person name="Markowitz V."/>
            <person name="Cheng J.-F."/>
            <person name="Hugenholtz P."/>
            <person name="Woyke T."/>
            <person name="Wu D."/>
            <person name="Pukall R."/>
            <person name="Steenblock K."/>
            <person name="Brambilla E."/>
            <person name="Klenk H.-P."/>
            <person name="Eisen J.A."/>
        </authorList>
    </citation>
    <scope>NUCLEOTIDE SEQUENCE [LARGE SCALE GENOMIC DNA]</scope>
    <source>
        <strain evidence="3">ATCC 35074 / DSM 20540 / JCM 6276 / NBRC 101906 / NCIMB 13154 / VKM Ac-1939 / CCM 2703 / MRP</strain>
    </source>
</reference>
<dbReference type="EMBL" id="CP002536">
    <property type="protein sequence ID" value="ADY26078.1"/>
    <property type="molecule type" value="Genomic_DNA"/>
</dbReference>
<evidence type="ECO:0008006" key="4">
    <source>
        <dbReference type="Google" id="ProtNLM"/>
    </source>
</evidence>
<dbReference type="AlphaFoldDB" id="F0RMM8"/>
<dbReference type="KEGG" id="dpt:Deipr_0922"/>
<gene>
    <name evidence="2" type="ordered locus">Deipr_0922</name>
</gene>
<feature type="chain" id="PRO_5003259516" description="Lipoprotein" evidence="1">
    <location>
        <begin position="23"/>
        <end position="166"/>
    </location>
</feature>